<dbReference type="Proteomes" id="UP000319143">
    <property type="component" value="Unassembled WGS sequence"/>
</dbReference>
<feature type="region of interest" description="Disordered" evidence="1">
    <location>
        <begin position="130"/>
        <end position="157"/>
    </location>
</feature>
<evidence type="ECO:0000256" key="1">
    <source>
        <dbReference type="SAM" id="MobiDB-lite"/>
    </source>
</evidence>
<feature type="compositionally biased region" description="Polar residues" evidence="1">
    <location>
        <begin position="141"/>
        <end position="157"/>
    </location>
</feature>
<reference evidence="2 3" key="1">
    <citation type="submission" date="2019-02" db="EMBL/GenBank/DDBJ databases">
        <title>Deep-cultivation of Planctomycetes and their phenomic and genomic characterization uncovers novel biology.</title>
        <authorList>
            <person name="Wiegand S."/>
            <person name="Jogler M."/>
            <person name="Boedeker C."/>
            <person name="Pinto D."/>
            <person name="Vollmers J."/>
            <person name="Rivas-Marin E."/>
            <person name="Kohn T."/>
            <person name="Peeters S.H."/>
            <person name="Heuer A."/>
            <person name="Rast P."/>
            <person name="Oberbeckmann S."/>
            <person name="Bunk B."/>
            <person name="Jeske O."/>
            <person name="Meyerdierks A."/>
            <person name="Storesund J.E."/>
            <person name="Kallscheuer N."/>
            <person name="Luecker S."/>
            <person name="Lage O.M."/>
            <person name="Pohl T."/>
            <person name="Merkel B.J."/>
            <person name="Hornburger P."/>
            <person name="Mueller R.-W."/>
            <person name="Bruemmer F."/>
            <person name="Labrenz M."/>
            <person name="Spormann A.M."/>
            <person name="Op Den Camp H."/>
            <person name="Overmann J."/>
            <person name="Amann R."/>
            <person name="Jetten M.S.M."/>
            <person name="Mascher T."/>
            <person name="Medema M.H."/>
            <person name="Devos D.P."/>
            <person name="Kaster A.-K."/>
            <person name="Ovreas L."/>
            <person name="Rohde M."/>
            <person name="Galperin M.Y."/>
            <person name="Jogler C."/>
        </authorList>
    </citation>
    <scope>NUCLEOTIDE SEQUENCE [LARGE SCALE GENOMIC DNA]</scope>
    <source>
        <strain evidence="2 3">Poly41</strain>
    </source>
</reference>
<protein>
    <submittedName>
        <fullName evidence="2">Uncharacterized protein</fullName>
    </submittedName>
</protein>
<evidence type="ECO:0000313" key="2">
    <source>
        <dbReference type="EMBL" id="TWU33739.1"/>
    </source>
</evidence>
<dbReference type="RefSeq" id="WP_146529091.1">
    <property type="nucleotide sequence ID" value="NZ_SJPV01000009.1"/>
</dbReference>
<proteinExistence type="predicted"/>
<organism evidence="2 3">
    <name type="scientific">Novipirellula artificiosorum</name>
    <dbReference type="NCBI Taxonomy" id="2528016"/>
    <lineage>
        <taxon>Bacteria</taxon>
        <taxon>Pseudomonadati</taxon>
        <taxon>Planctomycetota</taxon>
        <taxon>Planctomycetia</taxon>
        <taxon>Pirellulales</taxon>
        <taxon>Pirellulaceae</taxon>
        <taxon>Novipirellula</taxon>
    </lineage>
</organism>
<gene>
    <name evidence="2" type="ORF">Poly41_47350</name>
</gene>
<dbReference type="EMBL" id="SJPV01000009">
    <property type="protein sequence ID" value="TWU33739.1"/>
    <property type="molecule type" value="Genomic_DNA"/>
</dbReference>
<dbReference type="AlphaFoldDB" id="A0A5C6DFK3"/>
<keyword evidence="3" id="KW-1185">Reference proteome</keyword>
<evidence type="ECO:0000313" key="3">
    <source>
        <dbReference type="Proteomes" id="UP000319143"/>
    </source>
</evidence>
<name>A0A5C6DFK3_9BACT</name>
<dbReference type="OrthoDB" id="278368at2"/>
<accession>A0A5C6DFK3</accession>
<comment type="caution">
    <text evidence="2">The sequence shown here is derived from an EMBL/GenBank/DDBJ whole genome shotgun (WGS) entry which is preliminary data.</text>
</comment>
<sequence>MIQQTLFDAGLTVYSVFIGNPVELRSMGDRSRAAQLALLTVLQKSRSGKASTDDIVRDSSKAYGDGGKWLGPAVRELVNNGVIRQCGADRSKRTARHGGLLTVWEIADRALARQKAARLRRSLSFYKKTGSMAATVEPAKDSSTNPKSKESNNGQAH</sequence>